<dbReference type="Pfam" id="PF09995">
    <property type="entry name" value="MPAB_Lcp_cat"/>
    <property type="match status" value="1"/>
</dbReference>
<dbReference type="EMBL" id="JAXIVS010000016">
    <property type="protein sequence ID" value="MDY7231772.1"/>
    <property type="molecule type" value="Genomic_DNA"/>
</dbReference>
<protein>
    <submittedName>
        <fullName evidence="2">Oxygenase MpaB family protein</fullName>
        <ecNumber evidence="2">1.-.-.-</ecNumber>
    </submittedName>
</protein>
<proteinExistence type="predicted"/>
<reference evidence="2 3" key="1">
    <citation type="submission" date="2023-12" db="EMBL/GenBank/DDBJ databases">
        <title>the genome sequence of Hyalangium sp. s54d21.</title>
        <authorList>
            <person name="Zhang X."/>
        </authorList>
    </citation>
    <scope>NUCLEOTIDE SEQUENCE [LARGE SCALE GENOMIC DNA]</scope>
    <source>
        <strain evidence="3">s54d21</strain>
    </source>
</reference>
<feature type="domain" description="ER-bound oxygenase mpaB/mpaB'/Rubber oxygenase catalytic" evidence="1">
    <location>
        <begin position="120"/>
        <end position="323"/>
    </location>
</feature>
<dbReference type="PANTHER" id="PTHR37539">
    <property type="entry name" value="SECRETED PROTEIN-RELATED"/>
    <property type="match status" value="1"/>
</dbReference>
<organism evidence="2 3">
    <name type="scientific">Hyalangium rubrum</name>
    <dbReference type="NCBI Taxonomy" id="3103134"/>
    <lineage>
        <taxon>Bacteria</taxon>
        <taxon>Pseudomonadati</taxon>
        <taxon>Myxococcota</taxon>
        <taxon>Myxococcia</taxon>
        <taxon>Myxococcales</taxon>
        <taxon>Cystobacterineae</taxon>
        <taxon>Archangiaceae</taxon>
        <taxon>Hyalangium</taxon>
    </lineage>
</organism>
<comment type="caution">
    <text evidence="2">The sequence shown here is derived from an EMBL/GenBank/DDBJ whole genome shotgun (WGS) entry which is preliminary data.</text>
</comment>
<dbReference type="EC" id="1.-.-.-" evidence="2"/>
<keyword evidence="3" id="KW-1185">Reference proteome</keyword>
<dbReference type="PANTHER" id="PTHR37539:SF1">
    <property type="entry name" value="ER-BOUND OXYGENASE MPAB_MPAB'_RUBBER OXYGENASE CATALYTIC DOMAIN-CONTAINING PROTEIN"/>
    <property type="match status" value="1"/>
</dbReference>
<sequence>MMKERAWTDDFLNTMREQCDPLADETVRNLFQQGKVPATNALMKQLVVNEQVSLEMLAPPLRDYFEQTGQLPSWAEPRLILQGEELFGRHGPSIVTALFCASLPSCYAASKLVQVLHLTARLESNPYRRIVETMQMIIDVMAPGGLAQGGRGLRSAQKVRLMHAAVRHLILQRGTWNSEWGQPINQEDMAFTLLTFSTIVLRSLDRMGCVLTDAERRAYYHAWRVVGHVMGIDARLMPETPEEGARFEQVLQRRLFGATPEGQMMTRALLQLMEHITPGNLFDGLPATLMRHLMGKDTAEMLAVPASDWTSLLMGPLQALGWVSHEMVDLHGPGAAKLAGMFGRRLVEGLFWVNRGPERVPFRLPTTLRDSWDVRGWERA</sequence>
<evidence type="ECO:0000259" key="1">
    <source>
        <dbReference type="Pfam" id="PF09995"/>
    </source>
</evidence>
<accession>A0ABU5HF42</accession>
<name>A0ABU5HF42_9BACT</name>
<evidence type="ECO:0000313" key="2">
    <source>
        <dbReference type="EMBL" id="MDY7231772.1"/>
    </source>
</evidence>
<dbReference type="InterPro" id="IPR018713">
    <property type="entry name" value="MPAB/Lcp_cat_dom"/>
</dbReference>
<evidence type="ECO:0000313" key="3">
    <source>
        <dbReference type="Proteomes" id="UP001291309"/>
    </source>
</evidence>
<dbReference type="InterPro" id="IPR037473">
    <property type="entry name" value="Lcp-like"/>
</dbReference>
<dbReference type="RefSeq" id="WP_321550488.1">
    <property type="nucleotide sequence ID" value="NZ_JAXIVS010000016.1"/>
</dbReference>
<dbReference type="GO" id="GO:0016491">
    <property type="term" value="F:oxidoreductase activity"/>
    <property type="evidence" value="ECO:0007669"/>
    <property type="project" value="UniProtKB-KW"/>
</dbReference>
<keyword evidence="2" id="KW-0560">Oxidoreductase</keyword>
<dbReference type="Proteomes" id="UP001291309">
    <property type="component" value="Unassembled WGS sequence"/>
</dbReference>
<gene>
    <name evidence="2" type="ORF">SYV04_35625</name>
</gene>